<name>A0AAN8LQ75_9TELE</name>
<protein>
    <submittedName>
        <fullName evidence="3">Uncharacterized protein</fullName>
    </submittedName>
</protein>
<organism evidence="3 4">
    <name type="scientific">Coregonus suidteri</name>
    <dbReference type="NCBI Taxonomy" id="861788"/>
    <lineage>
        <taxon>Eukaryota</taxon>
        <taxon>Metazoa</taxon>
        <taxon>Chordata</taxon>
        <taxon>Craniata</taxon>
        <taxon>Vertebrata</taxon>
        <taxon>Euteleostomi</taxon>
        <taxon>Actinopterygii</taxon>
        <taxon>Neopterygii</taxon>
        <taxon>Teleostei</taxon>
        <taxon>Protacanthopterygii</taxon>
        <taxon>Salmoniformes</taxon>
        <taxon>Salmonidae</taxon>
        <taxon>Coregoninae</taxon>
        <taxon>Coregonus</taxon>
    </lineage>
</organism>
<feature type="compositionally biased region" description="Basic and acidic residues" evidence="1">
    <location>
        <begin position="100"/>
        <end position="111"/>
    </location>
</feature>
<evidence type="ECO:0000256" key="2">
    <source>
        <dbReference type="SAM" id="Phobius"/>
    </source>
</evidence>
<keyword evidence="2" id="KW-0472">Membrane</keyword>
<feature type="transmembrane region" description="Helical" evidence="2">
    <location>
        <begin position="160"/>
        <end position="186"/>
    </location>
</feature>
<reference evidence="3 4" key="1">
    <citation type="submission" date="2021-04" db="EMBL/GenBank/DDBJ databases">
        <authorList>
            <person name="De Guttry C."/>
            <person name="Zahm M."/>
            <person name="Klopp C."/>
            <person name="Cabau C."/>
            <person name="Louis A."/>
            <person name="Berthelot C."/>
            <person name="Parey E."/>
            <person name="Roest Crollius H."/>
            <person name="Montfort J."/>
            <person name="Robinson-Rechavi M."/>
            <person name="Bucao C."/>
            <person name="Bouchez O."/>
            <person name="Gislard M."/>
            <person name="Lluch J."/>
            <person name="Milhes M."/>
            <person name="Lampietro C."/>
            <person name="Lopez Roques C."/>
            <person name="Donnadieu C."/>
            <person name="Braasch I."/>
            <person name="Desvignes T."/>
            <person name="Postlethwait J."/>
            <person name="Bobe J."/>
            <person name="Wedekind C."/>
            <person name="Guiguen Y."/>
        </authorList>
    </citation>
    <scope>NUCLEOTIDE SEQUENCE [LARGE SCALE GENOMIC DNA]</scope>
    <source>
        <strain evidence="3">Cs_M1</strain>
        <tissue evidence="3">Blood</tissue>
    </source>
</reference>
<keyword evidence="2" id="KW-1133">Transmembrane helix</keyword>
<comment type="caution">
    <text evidence="3">The sequence shown here is derived from an EMBL/GenBank/DDBJ whole genome shotgun (WGS) entry which is preliminary data.</text>
</comment>
<accession>A0AAN8LQ75</accession>
<proteinExistence type="predicted"/>
<dbReference type="EMBL" id="JAGTTL010000015">
    <property type="protein sequence ID" value="KAK6312447.1"/>
    <property type="molecule type" value="Genomic_DNA"/>
</dbReference>
<evidence type="ECO:0000313" key="3">
    <source>
        <dbReference type="EMBL" id="KAK6312447.1"/>
    </source>
</evidence>
<dbReference type="AlphaFoldDB" id="A0AAN8LQ75"/>
<keyword evidence="2" id="KW-0812">Transmembrane</keyword>
<feature type="region of interest" description="Disordered" evidence="1">
    <location>
        <begin position="1"/>
        <end position="146"/>
    </location>
</feature>
<evidence type="ECO:0000313" key="4">
    <source>
        <dbReference type="Proteomes" id="UP001356427"/>
    </source>
</evidence>
<gene>
    <name evidence="3" type="ORF">J4Q44_G00181110</name>
</gene>
<sequence length="223" mass="24048">MTEGVEVEGRQSQTHRTQRTRQSQTHRTQRTRQSQTQGDTVLLRRGSGGEAPQGPEGPEARAEVYGGSEVRAEGSGGTEDVVETRTSQGWTGVNHSTVRRSTDSDSEKQEENAEEEEEEKGSLHYQHPTGSTPHNGPTGEAESGLSEKEYAQQVAPDGGWGWVVLVATILVLALTLAFPSCIGIFYTELQAEFSSSNTETSWVPAIMTAVLHAGGEDASVIVH</sequence>
<dbReference type="Proteomes" id="UP001356427">
    <property type="component" value="Unassembled WGS sequence"/>
</dbReference>
<keyword evidence="4" id="KW-1185">Reference proteome</keyword>
<evidence type="ECO:0000256" key="1">
    <source>
        <dbReference type="SAM" id="MobiDB-lite"/>
    </source>
</evidence>
<feature type="compositionally biased region" description="Polar residues" evidence="1">
    <location>
        <begin position="84"/>
        <end position="96"/>
    </location>
</feature>
<feature type="compositionally biased region" description="Low complexity" evidence="1">
    <location>
        <begin position="10"/>
        <end position="37"/>
    </location>
</feature>